<dbReference type="RefSeq" id="WP_008588434.1">
    <property type="nucleotide sequence ID" value="NZ_CP007035.1"/>
</dbReference>
<name>W0F624_9BACT</name>
<dbReference type="Pfam" id="PF22178">
    <property type="entry name" value="Gp5_trimer_C"/>
    <property type="match status" value="1"/>
</dbReference>
<keyword evidence="5" id="KW-1185">Reference proteome</keyword>
<evidence type="ECO:0000256" key="1">
    <source>
        <dbReference type="SAM" id="MobiDB-lite"/>
    </source>
</evidence>
<dbReference type="SUPFAM" id="SSF69279">
    <property type="entry name" value="Phage tail proteins"/>
    <property type="match status" value="2"/>
</dbReference>
<dbReference type="Gene3D" id="2.40.50.230">
    <property type="entry name" value="Gp5 N-terminal domain"/>
    <property type="match status" value="1"/>
</dbReference>
<dbReference type="OrthoDB" id="727155at2"/>
<gene>
    <name evidence="4" type="ORF">NIASO_19650</name>
</gene>
<evidence type="ECO:0000313" key="4">
    <source>
        <dbReference type="EMBL" id="AHF16796.1"/>
    </source>
</evidence>
<feature type="domain" description="Gp5/Type VI secretion system Vgr C-terminal trimerisation" evidence="3">
    <location>
        <begin position="505"/>
        <end position="570"/>
    </location>
</feature>
<dbReference type="InterPro" id="IPR054030">
    <property type="entry name" value="Gp5_Vgr_C"/>
</dbReference>
<dbReference type="SUPFAM" id="SSF69255">
    <property type="entry name" value="gp5 N-terminal domain-like"/>
    <property type="match status" value="1"/>
</dbReference>
<dbReference type="Gene3D" id="4.10.220.110">
    <property type="match status" value="1"/>
</dbReference>
<protein>
    <submittedName>
        <fullName evidence="4">Type IV secretion protein Rhs</fullName>
    </submittedName>
</protein>
<dbReference type="eggNOG" id="COG3501">
    <property type="taxonomic scope" value="Bacteria"/>
</dbReference>
<feature type="region of interest" description="Disordered" evidence="1">
    <location>
        <begin position="574"/>
        <end position="614"/>
    </location>
</feature>
<proteinExistence type="predicted"/>
<dbReference type="SUPFAM" id="SSF69349">
    <property type="entry name" value="Phage fibre proteins"/>
    <property type="match status" value="1"/>
</dbReference>
<dbReference type="KEGG" id="nso:NIASO_19650"/>
<dbReference type="Gene3D" id="3.55.50.10">
    <property type="entry name" value="Baseplate protein-like domains"/>
    <property type="match status" value="1"/>
</dbReference>
<dbReference type="Pfam" id="PF05954">
    <property type="entry name" value="Phage_GPD"/>
    <property type="match status" value="1"/>
</dbReference>
<dbReference type="Pfam" id="PF04717">
    <property type="entry name" value="Phage_base_V"/>
    <property type="match status" value="1"/>
</dbReference>
<dbReference type="InterPro" id="IPR006531">
    <property type="entry name" value="Gp5/Vgr_OB"/>
</dbReference>
<feature type="compositionally biased region" description="Basic and acidic residues" evidence="1">
    <location>
        <begin position="574"/>
        <end position="587"/>
    </location>
</feature>
<dbReference type="Proteomes" id="UP000003586">
    <property type="component" value="Chromosome"/>
</dbReference>
<evidence type="ECO:0000313" key="5">
    <source>
        <dbReference type="Proteomes" id="UP000003586"/>
    </source>
</evidence>
<dbReference type="STRING" id="929713.NIASO_19650"/>
<sequence length="614" mass="67221">MPQLTQPMFSINGTPLLQFTSFCLRQSIFDHHQFTLTVPAQAIDGKAGMFTRSGDMIGGSFGARIDGVGLSGTVLFNGIITGVETARFTGHQGDVLITGNSPTIIMDSGPHCKSWEKKAIKNIAQDVLKFFPQNLLEPQVQPLYGATLAYTVQYKETAWQFLKRLTATFGEWLFWDGRNLVIGPPRDSKKTSLVYGQHLSRFNVALQARPTQMQLMAWDYLNSKIYTSEPQGVEQKAGLNGWGEQVYKAARTVYGTRPKQWNNRFLTNKKQQDDLVNLHSAMESSKLVRFNGQSGHPGVAIGTRIDVSGNNVFTTGNEGYGEYLVTAVNHYADGQGHYENDFTAVPSGIKVPPVIVPADPVCETQSAIVTDNNDYNGLGRVRVKFHWMNGSEQTPWIRVASPHGGGSKGHFFMPEIGEEVMVGFESDSATKPYVIGTVYHGAANNGFSNAGNDIKTIQTRSGTKIRMNDAEGSVFVEDPSGNTWFMDGKGNINVNAPETMTFTCKNMNINVQENMSTYVGQDNSQTVGMNNTIGVGANHSASVGMMNSLTVGGDSLHTITGTFTEMIEGDFISESKQERKEISEKGIEISSNDSIAKHAQKEIHNNSFGNTKAN</sequence>
<evidence type="ECO:0000259" key="3">
    <source>
        <dbReference type="Pfam" id="PF22178"/>
    </source>
</evidence>
<evidence type="ECO:0000259" key="2">
    <source>
        <dbReference type="Pfam" id="PF04717"/>
    </source>
</evidence>
<accession>W0F624</accession>
<dbReference type="EMBL" id="CP007035">
    <property type="protein sequence ID" value="AHF16796.1"/>
    <property type="molecule type" value="Genomic_DNA"/>
</dbReference>
<dbReference type="InterPro" id="IPR037026">
    <property type="entry name" value="Vgr_OB-fold_dom_sf"/>
</dbReference>
<reference evidence="4 5" key="1">
    <citation type="submission" date="2013-12" db="EMBL/GenBank/DDBJ databases">
        <authorList>
            <consortium name="DOE Joint Genome Institute"/>
            <person name="Eisen J."/>
            <person name="Huntemann M."/>
            <person name="Han J."/>
            <person name="Chen A."/>
            <person name="Kyrpides N."/>
            <person name="Mavromatis K."/>
            <person name="Markowitz V."/>
            <person name="Palaniappan K."/>
            <person name="Ivanova N."/>
            <person name="Schaumberg A."/>
            <person name="Pati A."/>
            <person name="Liolios K."/>
            <person name="Nordberg H.P."/>
            <person name="Cantor M.N."/>
            <person name="Hua S.X."/>
            <person name="Woyke T."/>
        </authorList>
    </citation>
    <scope>NUCLEOTIDE SEQUENCE [LARGE SCALE GENOMIC DNA]</scope>
    <source>
        <strain evidence="5">DSM 19437</strain>
    </source>
</reference>
<dbReference type="AlphaFoldDB" id="W0F624"/>
<feature type="domain" description="Gp5/Type VI secretion system Vgr protein OB-fold" evidence="2">
    <location>
        <begin position="366"/>
        <end position="439"/>
    </location>
</feature>
<dbReference type="Gene3D" id="2.30.110.50">
    <property type="match status" value="1"/>
</dbReference>
<dbReference type="HOGENOM" id="CLU_019505_4_0_10"/>
<organism evidence="4 5">
    <name type="scientific">Niabella soli DSM 19437</name>
    <dbReference type="NCBI Taxonomy" id="929713"/>
    <lineage>
        <taxon>Bacteria</taxon>
        <taxon>Pseudomonadati</taxon>
        <taxon>Bacteroidota</taxon>
        <taxon>Chitinophagia</taxon>
        <taxon>Chitinophagales</taxon>
        <taxon>Chitinophagaceae</taxon>
        <taxon>Niabella</taxon>
    </lineage>
</organism>
<feature type="compositionally biased region" description="Basic and acidic residues" evidence="1">
    <location>
        <begin position="595"/>
        <end position="604"/>
    </location>
</feature>
<feature type="compositionally biased region" description="Polar residues" evidence="1">
    <location>
        <begin position="605"/>
        <end position="614"/>
    </location>
</feature>